<evidence type="ECO:0000313" key="13">
    <source>
        <dbReference type="EMBL" id="HIR56220.1"/>
    </source>
</evidence>
<dbReference type="SUPFAM" id="SSF55874">
    <property type="entry name" value="ATPase domain of HSP90 chaperone/DNA topoisomerase II/histidine kinase"/>
    <property type="match status" value="1"/>
</dbReference>
<dbReference type="GO" id="GO:0030295">
    <property type="term" value="F:protein kinase activator activity"/>
    <property type="evidence" value="ECO:0007669"/>
    <property type="project" value="TreeGrafter"/>
</dbReference>
<name>A0A9D1DNS4_9FIRM</name>
<evidence type="ECO:0000313" key="14">
    <source>
        <dbReference type="Proteomes" id="UP000886785"/>
    </source>
</evidence>
<protein>
    <recommendedName>
        <fullName evidence="3">histidine kinase</fullName>
        <ecNumber evidence="3">2.7.13.3</ecNumber>
    </recommendedName>
</protein>
<feature type="domain" description="Histidine kinase" evidence="12">
    <location>
        <begin position="91"/>
        <end position="303"/>
    </location>
</feature>
<dbReference type="Proteomes" id="UP000886785">
    <property type="component" value="Unassembled WGS sequence"/>
</dbReference>
<dbReference type="EC" id="2.7.13.3" evidence="3"/>
<dbReference type="InterPro" id="IPR004358">
    <property type="entry name" value="Sig_transdc_His_kin-like_C"/>
</dbReference>
<proteinExistence type="predicted"/>
<dbReference type="InterPro" id="IPR003661">
    <property type="entry name" value="HisK_dim/P_dom"/>
</dbReference>
<comment type="caution">
    <text evidence="13">The sequence shown here is derived from an EMBL/GenBank/DDBJ whole genome shotgun (WGS) entry which is preliminary data.</text>
</comment>
<evidence type="ECO:0000256" key="6">
    <source>
        <dbReference type="ARBA" id="ARBA00022741"/>
    </source>
</evidence>
<comment type="catalytic activity">
    <reaction evidence="1">
        <text>ATP + protein L-histidine = ADP + protein N-phospho-L-histidine.</text>
        <dbReference type="EC" id="2.7.13.3"/>
    </reaction>
</comment>
<reference evidence="13" key="1">
    <citation type="submission" date="2020-10" db="EMBL/GenBank/DDBJ databases">
        <authorList>
            <person name="Gilroy R."/>
        </authorList>
    </citation>
    <scope>NUCLEOTIDE SEQUENCE</scope>
    <source>
        <strain evidence="13">ChiSjej1B19-7085</strain>
    </source>
</reference>
<dbReference type="InterPro" id="IPR003594">
    <property type="entry name" value="HATPase_dom"/>
</dbReference>
<dbReference type="InterPro" id="IPR005467">
    <property type="entry name" value="His_kinase_dom"/>
</dbReference>
<feature type="transmembrane region" description="Helical" evidence="11">
    <location>
        <begin position="5"/>
        <end position="24"/>
    </location>
</feature>
<dbReference type="GO" id="GO:0007234">
    <property type="term" value="P:osmosensory signaling via phosphorelay pathway"/>
    <property type="evidence" value="ECO:0007669"/>
    <property type="project" value="TreeGrafter"/>
</dbReference>
<evidence type="ECO:0000256" key="3">
    <source>
        <dbReference type="ARBA" id="ARBA00012438"/>
    </source>
</evidence>
<dbReference type="PANTHER" id="PTHR42878">
    <property type="entry name" value="TWO-COMPONENT HISTIDINE KINASE"/>
    <property type="match status" value="1"/>
</dbReference>
<dbReference type="EMBL" id="DVHF01000010">
    <property type="protein sequence ID" value="HIR56220.1"/>
    <property type="molecule type" value="Genomic_DNA"/>
</dbReference>
<evidence type="ECO:0000256" key="4">
    <source>
        <dbReference type="ARBA" id="ARBA00022553"/>
    </source>
</evidence>
<dbReference type="Gene3D" id="1.10.287.130">
    <property type="match status" value="1"/>
</dbReference>
<evidence type="ECO:0000256" key="10">
    <source>
        <dbReference type="SAM" id="Coils"/>
    </source>
</evidence>
<keyword evidence="11" id="KW-0472">Membrane</keyword>
<dbReference type="CDD" id="cd00082">
    <property type="entry name" value="HisKA"/>
    <property type="match status" value="1"/>
</dbReference>
<evidence type="ECO:0000256" key="9">
    <source>
        <dbReference type="ARBA" id="ARBA00023012"/>
    </source>
</evidence>
<evidence type="ECO:0000256" key="1">
    <source>
        <dbReference type="ARBA" id="ARBA00000085"/>
    </source>
</evidence>
<evidence type="ECO:0000256" key="11">
    <source>
        <dbReference type="SAM" id="Phobius"/>
    </source>
</evidence>
<organism evidence="13 14">
    <name type="scientific">Candidatus Gallacutalibacter pullicola</name>
    <dbReference type="NCBI Taxonomy" id="2840830"/>
    <lineage>
        <taxon>Bacteria</taxon>
        <taxon>Bacillati</taxon>
        <taxon>Bacillota</taxon>
        <taxon>Clostridia</taxon>
        <taxon>Eubacteriales</taxon>
        <taxon>Candidatus Gallacutalibacter</taxon>
    </lineage>
</organism>
<keyword evidence="7 13" id="KW-0418">Kinase</keyword>
<dbReference type="PANTHER" id="PTHR42878:SF7">
    <property type="entry name" value="SENSOR HISTIDINE KINASE GLRK"/>
    <property type="match status" value="1"/>
</dbReference>
<dbReference type="GO" id="GO:0005524">
    <property type="term" value="F:ATP binding"/>
    <property type="evidence" value="ECO:0007669"/>
    <property type="project" value="UniProtKB-KW"/>
</dbReference>
<dbReference type="SMART" id="SM00387">
    <property type="entry name" value="HATPase_c"/>
    <property type="match status" value="1"/>
</dbReference>
<dbReference type="Pfam" id="PF02518">
    <property type="entry name" value="HATPase_c"/>
    <property type="match status" value="1"/>
</dbReference>
<keyword evidence="11" id="KW-1133">Transmembrane helix</keyword>
<dbReference type="Pfam" id="PF00512">
    <property type="entry name" value="HisKA"/>
    <property type="match status" value="1"/>
</dbReference>
<keyword evidence="5" id="KW-0808">Transferase</keyword>
<evidence type="ECO:0000256" key="7">
    <source>
        <dbReference type="ARBA" id="ARBA00022777"/>
    </source>
</evidence>
<dbReference type="Gene3D" id="3.30.565.10">
    <property type="entry name" value="Histidine kinase-like ATPase, C-terminal domain"/>
    <property type="match status" value="1"/>
</dbReference>
<evidence type="ECO:0000256" key="2">
    <source>
        <dbReference type="ARBA" id="ARBA00004370"/>
    </source>
</evidence>
<feature type="transmembrane region" description="Helical" evidence="11">
    <location>
        <begin position="30"/>
        <end position="50"/>
    </location>
</feature>
<dbReference type="PROSITE" id="PS50109">
    <property type="entry name" value="HIS_KIN"/>
    <property type="match status" value="1"/>
</dbReference>
<feature type="coiled-coil region" evidence="10">
    <location>
        <begin position="60"/>
        <end position="87"/>
    </location>
</feature>
<keyword evidence="6" id="KW-0547">Nucleotide-binding</keyword>
<dbReference type="AlphaFoldDB" id="A0A9D1DNS4"/>
<dbReference type="InterPro" id="IPR050351">
    <property type="entry name" value="BphY/WalK/GraS-like"/>
</dbReference>
<keyword evidence="10" id="KW-0175">Coiled coil</keyword>
<dbReference type="InterPro" id="IPR036097">
    <property type="entry name" value="HisK_dim/P_sf"/>
</dbReference>
<dbReference type="PROSITE" id="PS51257">
    <property type="entry name" value="PROKAR_LIPOPROTEIN"/>
    <property type="match status" value="1"/>
</dbReference>
<keyword evidence="4" id="KW-0597">Phosphoprotein</keyword>
<dbReference type="GO" id="GO:0000155">
    <property type="term" value="F:phosphorelay sensor kinase activity"/>
    <property type="evidence" value="ECO:0007669"/>
    <property type="project" value="InterPro"/>
</dbReference>
<dbReference type="SUPFAM" id="SSF47384">
    <property type="entry name" value="Homodimeric domain of signal transducing histidine kinase"/>
    <property type="match status" value="1"/>
</dbReference>
<reference evidence="13" key="2">
    <citation type="journal article" date="2021" name="PeerJ">
        <title>Extensive microbial diversity within the chicken gut microbiome revealed by metagenomics and culture.</title>
        <authorList>
            <person name="Gilroy R."/>
            <person name="Ravi A."/>
            <person name="Getino M."/>
            <person name="Pursley I."/>
            <person name="Horton D.L."/>
            <person name="Alikhan N.F."/>
            <person name="Baker D."/>
            <person name="Gharbi K."/>
            <person name="Hall N."/>
            <person name="Watson M."/>
            <person name="Adriaenssens E.M."/>
            <person name="Foster-Nyarko E."/>
            <person name="Jarju S."/>
            <person name="Secka A."/>
            <person name="Antonio M."/>
            <person name="Oren A."/>
            <person name="Chaudhuri R.R."/>
            <person name="La Ragione R."/>
            <person name="Hildebrand F."/>
            <person name="Pallen M.J."/>
        </authorList>
    </citation>
    <scope>NUCLEOTIDE SEQUENCE</scope>
    <source>
        <strain evidence="13">ChiSjej1B19-7085</strain>
    </source>
</reference>
<evidence type="ECO:0000259" key="12">
    <source>
        <dbReference type="PROSITE" id="PS50109"/>
    </source>
</evidence>
<accession>A0A9D1DNS4</accession>
<keyword evidence="9" id="KW-0902">Two-component regulatory system</keyword>
<keyword evidence="11" id="KW-0812">Transmembrane</keyword>
<evidence type="ECO:0000256" key="8">
    <source>
        <dbReference type="ARBA" id="ARBA00022840"/>
    </source>
</evidence>
<keyword evidence="8" id="KW-0067">ATP-binding</keyword>
<sequence length="313" mass="36100">MIKKIVWAAVLLTLSCVVLLFGIWTDSNWLSTALALLVFALGGFLLVSLYRADQHEKETRRTLTEDLDRANRDKEEYRKACMEEQAQFFSTFSHGVRMPLSIIKGYAELLLSGDIDRESEPQYLEKIIERSQSIVDFFPKIQDRLELKELQEEKREPVDLLQLVRDCTQEIKNGMCFDTIRIQVLSQEDSLLILSSPERINEIIYNLLENAAKYMQRQGIVTFRLWKDLGMVHMHVRDDGMGLKKEEASRIFEKNYQGSNQKGGRGYGLYWVQQIVLAHGGRIWAESDIGKGMSIQIVFPEFRPQADEKLAAS</sequence>
<comment type="subcellular location">
    <subcellularLocation>
        <location evidence="2">Membrane</location>
    </subcellularLocation>
</comment>
<gene>
    <name evidence="13" type="ORF">IAA54_00970</name>
</gene>
<dbReference type="InterPro" id="IPR036890">
    <property type="entry name" value="HATPase_C_sf"/>
</dbReference>
<dbReference type="CDD" id="cd00075">
    <property type="entry name" value="HATPase"/>
    <property type="match status" value="1"/>
</dbReference>
<dbReference type="PRINTS" id="PR00344">
    <property type="entry name" value="BCTRLSENSOR"/>
</dbReference>
<dbReference type="GO" id="GO:0000156">
    <property type="term" value="F:phosphorelay response regulator activity"/>
    <property type="evidence" value="ECO:0007669"/>
    <property type="project" value="TreeGrafter"/>
</dbReference>
<evidence type="ECO:0000256" key="5">
    <source>
        <dbReference type="ARBA" id="ARBA00022679"/>
    </source>
</evidence>